<proteinExistence type="predicted"/>
<evidence type="ECO:0000256" key="1">
    <source>
        <dbReference type="SAM" id="MobiDB-lite"/>
    </source>
</evidence>
<dbReference type="RefSeq" id="WP_111512828.1">
    <property type="nucleotide sequence ID" value="NZ_QFYR01000001.1"/>
</dbReference>
<dbReference type="InterPro" id="IPR045510">
    <property type="entry name" value="DUF6481"/>
</dbReference>
<accession>A0A328APF9</accession>
<organism evidence="2 3">
    <name type="scientific">Phenylobacterium deserti</name>
    <dbReference type="NCBI Taxonomy" id="1914756"/>
    <lineage>
        <taxon>Bacteria</taxon>
        <taxon>Pseudomonadati</taxon>
        <taxon>Pseudomonadota</taxon>
        <taxon>Alphaproteobacteria</taxon>
        <taxon>Caulobacterales</taxon>
        <taxon>Caulobacteraceae</taxon>
        <taxon>Phenylobacterium</taxon>
    </lineage>
</organism>
<feature type="compositionally biased region" description="Basic and acidic residues" evidence="1">
    <location>
        <begin position="87"/>
        <end position="112"/>
    </location>
</feature>
<protein>
    <submittedName>
        <fullName evidence="2">Uncharacterized protein</fullName>
    </submittedName>
</protein>
<dbReference type="AlphaFoldDB" id="A0A328APF9"/>
<comment type="caution">
    <text evidence="2">The sequence shown here is derived from an EMBL/GenBank/DDBJ whole genome shotgun (WGS) entry which is preliminary data.</text>
</comment>
<dbReference type="Proteomes" id="UP000249725">
    <property type="component" value="Unassembled WGS sequence"/>
</dbReference>
<evidence type="ECO:0000313" key="2">
    <source>
        <dbReference type="EMBL" id="RAK56477.1"/>
    </source>
</evidence>
<dbReference type="Pfam" id="PF20089">
    <property type="entry name" value="DUF6481"/>
    <property type="match status" value="1"/>
</dbReference>
<feature type="region of interest" description="Disordered" evidence="1">
    <location>
        <begin position="81"/>
        <end position="118"/>
    </location>
</feature>
<keyword evidence="3" id="KW-1185">Reference proteome</keyword>
<sequence length="118" mass="12743">MRQVPNTAFGDRLQAAAEARKAALAKFQPKPSVSNPEFVGRSALRAAELEEVRKARTEAKAAKKQAAADAEVAAVQAREAAEAASLDAKRGERKERKALTKAEAKAKRDARYAARKAR</sequence>
<dbReference type="EMBL" id="QFYR01000001">
    <property type="protein sequence ID" value="RAK56477.1"/>
    <property type="molecule type" value="Genomic_DNA"/>
</dbReference>
<gene>
    <name evidence="2" type="ORF">DJ018_00375</name>
</gene>
<reference evidence="3" key="1">
    <citation type="submission" date="2018-05" db="EMBL/GenBank/DDBJ databases">
        <authorList>
            <person name="Li X."/>
        </authorList>
    </citation>
    <scope>NUCLEOTIDE SEQUENCE [LARGE SCALE GENOMIC DNA]</scope>
    <source>
        <strain evidence="3">YIM 73061</strain>
    </source>
</reference>
<evidence type="ECO:0000313" key="3">
    <source>
        <dbReference type="Proteomes" id="UP000249725"/>
    </source>
</evidence>
<name>A0A328APF9_9CAUL</name>